<gene>
    <name evidence="1" type="ORF">AVEN_190762_1</name>
</gene>
<protein>
    <submittedName>
        <fullName evidence="1">Uncharacterized protein</fullName>
    </submittedName>
</protein>
<reference evidence="1 2" key="1">
    <citation type="journal article" date="2019" name="Sci. Rep.">
        <title>Orb-weaving spider Araneus ventricosus genome elucidates the spidroin gene catalogue.</title>
        <authorList>
            <person name="Kono N."/>
            <person name="Nakamura H."/>
            <person name="Ohtoshi R."/>
            <person name="Moran D.A.P."/>
            <person name="Shinohara A."/>
            <person name="Yoshida Y."/>
            <person name="Fujiwara M."/>
            <person name="Mori M."/>
            <person name="Tomita M."/>
            <person name="Arakawa K."/>
        </authorList>
    </citation>
    <scope>NUCLEOTIDE SEQUENCE [LARGE SCALE GENOMIC DNA]</scope>
</reference>
<evidence type="ECO:0000313" key="2">
    <source>
        <dbReference type="Proteomes" id="UP000499080"/>
    </source>
</evidence>
<dbReference type="EMBL" id="BGPR01002131">
    <property type="protein sequence ID" value="GBM68283.1"/>
    <property type="molecule type" value="Genomic_DNA"/>
</dbReference>
<evidence type="ECO:0000313" key="1">
    <source>
        <dbReference type="EMBL" id="GBM68283.1"/>
    </source>
</evidence>
<name>A0A4Y2HSV1_ARAVE</name>
<dbReference type="Proteomes" id="UP000499080">
    <property type="component" value="Unassembled WGS sequence"/>
</dbReference>
<organism evidence="1 2">
    <name type="scientific">Araneus ventricosus</name>
    <name type="common">Orbweaver spider</name>
    <name type="synonym">Epeira ventricosa</name>
    <dbReference type="NCBI Taxonomy" id="182803"/>
    <lineage>
        <taxon>Eukaryota</taxon>
        <taxon>Metazoa</taxon>
        <taxon>Ecdysozoa</taxon>
        <taxon>Arthropoda</taxon>
        <taxon>Chelicerata</taxon>
        <taxon>Arachnida</taxon>
        <taxon>Araneae</taxon>
        <taxon>Araneomorphae</taxon>
        <taxon>Entelegynae</taxon>
        <taxon>Araneoidea</taxon>
        <taxon>Araneidae</taxon>
        <taxon>Araneus</taxon>
    </lineage>
</organism>
<keyword evidence="2" id="KW-1185">Reference proteome</keyword>
<accession>A0A4Y2HSV1</accession>
<proteinExistence type="predicted"/>
<dbReference type="AlphaFoldDB" id="A0A4Y2HSV1"/>
<sequence length="136" mass="15588">MIATTSNSRSKLLHHTNQLINDRFKLAYHEKGRAQIILVFINGTECTLDNHDWTLTDMICTRSTNKADLRWNRVSRLQPSVCETETLPRSNPGAVDIRNIKENQQAILPKLAKRNLGNHSIPKRRIKYTGRNTLLG</sequence>
<comment type="caution">
    <text evidence="1">The sequence shown here is derived from an EMBL/GenBank/DDBJ whole genome shotgun (WGS) entry which is preliminary data.</text>
</comment>